<evidence type="ECO:0000256" key="4">
    <source>
        <dbReference type="ARBA" id="ARBA00023136"/>
    </source>
</evidence>
<keyword evidence="4 5" id="KW-0472">Membrane</keyword>
<keyword evidence="2 5" id="KW-0812">Transmembrane</keyword>
<dbReference type="InterPro" id="IPR004481">
    <property type="entry name" value="K/Na/Ca-exchanger"/>
</dbReference>
<evidence type="ECO:0000259" key="6">
    <source>
        <dbReference type="Pfam" id="PF01699"/>
    </source>
</evidence>
<feature type="domain" description="Sodium/calcium exchanger membrane region" evidence="6">
    <location>
        <begin position="173"/>
        <end position="322"/>
    </location>
</feature>
<dbReference type="InterPro" id="IPR004837">
    <property type="entry name" value="NaCa_Exmemb"/>
</dbReference>
<name>A0A2M7XF14_9BACT</name>
<accession>A0A2M7XF14</accession>
<protein>
    <submittedName>
        <fullName evidence="7">Sodium:proton exchanger</fullName>
    </submittedName>
</protein>
<feature type="transmembrane region" description="Helical" evidence="5">
    <location>
        <begin position="105"/>
        <end position="124"/>
    </location>
</feature>
<organism evidence="7 8">
    <name type="scientific">Candidatus Uhrbacteria bacterium CG_4_9_14_3_um_filter_41_35</name>
    <dbReference type="NCBI Taxonomy" id="1975034"/>
    <lineage>
        <taxon>Bacteria</taxon>
        <taxon>Candidatus Uhriibacteriota</taxon>
    </lineage>
</organism>
<feature type="domain" description="Sodium/calcium exchanger membrane region" evidence="6">
    <location>
        <begin position="4"/>
        <end position="151"/>
    </location>
</feature>
<dbReference type="GO" id="GO:0006874">
    <property type="term" value="P:intracellular calcium ion homeostasis"/>
    <property type="evidence" value="ECO:0007669"/>
    <property type="project" value="TreeGrafter"/>
</dbReference>
<keyword evidence="3 5" id="KW-1133">Transmembrane helix</keyword>
<dbReference type="Gene3D" id="6.10.280.80">
    <property type="entry name" value="NCX, peripheral helical region"/>
    <property type="match status" value="1"/>
</dbReference>
<feature type="transmembrane region" description="Helical" evidence="5">
    <location>
        <begin position="308"/>
        <end position="324"/>
    </location>
</feature>
<dbReference type="NCBIfam" id="TIGR00367">
    <property type="entry name" value="calcium/sodium antiporter"/>
    <property type="match status" value="1"/>
</dbReference>
<dbReference type="GO" id="GO:0005262">
    <property type="term" value="F:calcium channel activity"/>
    <property type="evidence" value="ECO:0007669"/>
    <property type="project" value="TreeGrafter"/>
</dbReference>
<evidence type="ECO:0000256" key="2">
    <source>
        <dbReference type="ARBA" id="ARBA00022692"/>
    </source>
</evidence>
<gene>
    <name evidence="7" type="ORF">CO173_01640</name>
</gene>
<proteinExistence type="predicted"/>
<sequence>MITSAVMLIGGLLLLIKGADYLVEGASSIAMRFGISGLVIGLTVVAFGTSAPELVVNLIAAFTGNTDLALGNVNGSNIANILLILGITSLLTTIPVKSRTVIKEIPFMILSGAMLIILMLDAPLEGGVSGLSRIDGLVLLGFFSIFMYYLVLSTRGTKGGATVEKTHLKLVTALLMTAGGLFALVFGGKLTVDGATAIALSMGISEGLIAATVVAVGTSLPELVTSIVAARKGKTDVAVGGIVGSNIFNIMMILGLTATISPNFMAVTSQGIWDATMALGAMIVLLVALFAGGKQTEDSDLTLSKKEGLVFVALYLVYLVFIVIRG</sequence>
<evidence type="ECO:0000256" key="1">
    <source>
        <dbReference type="ARBA" id="ARBA00004141"/>
    </source>
</evidence>
<comment type="subcellular location">
    <subcellularLocation>
        <location evidence="1">Membrane</location>
        <topology evidence="1">Multi-pass membrane protein</topology>
    </subcellularLocation>
</comment>
<evidence type="ECO:0000256" key="3">
    <source>
        <dbReference type="ARBA" id="ARBA00022989"/>
    </source>
</evidence>
<comment type="caution">
    <text evidence="7">The sequence shown here is derived from an EMBL/GenBank/DDBJ whole genome shotgun (WGS) entry which is preliminary data.</text>
</comment>
<dbReference type="EMBL" id="PFWT01000009">
    <property type="protein sequence ID" value="PJA46448.1"/>
    <property type="molecule type" value="Genomic_DNA"/>
</dbReference>
<dbReference type="Proteomes" id="UP000231263">
    <property type="component" value="Unassembled WGS sequence"/>
</dbReference>
<feature type="transmembrane region" description="Helical" evidence="5">
    <location>
        <begin position="78"/>
        <end position="96"/>
    </location>
</feature>
<dbReference type="Gene3D" id="1.20.1420.30">
    <property type="entry name" value="NCX, central ion-binding region"/>
    <property type="match status" value="1"/>
</dbReference>
<dbReference type="Pfam" id="PF01699">
    <property type="entry name" value="Na_Ca_ex"/>
    <property type="match status" value="2"/>
</dbReference>
<dbReference type="PANTHER" id="PTHR10846:SF8">
    <property type="entry name" value="INNER MEMBRANE PROTEIN YRBG"/>
    <property type="match status" value="1"/>
</dbReference>
<dbReference type="AlphaFoldDB" id="A0A2M7XF14"/>
<dbReference type="PANTHER" id="PTHR10846">
    <property type="entry name" value="SODIUM/POTASSIUM/CALCIUM EXCHANGER"/>
    <property type="match status" value="1"/>
</dbReference>
<dbReference type="GO" id="GO:0008273">
    <property type="term" value="F:calcium, potassium:sodium antiporter activity"/>
    <property type="evidence" value="ECO:0007669"/>
    <property type="project" value="TreeGrafter"/>
</dbReference>
<dbReference type="InterPro" id="IPR044880">
    <property type="entry name" value="NCX_ion-bd_dom_sf"/>
</dbReference>
<feature type="transmembrane region" description="Helical" evidence="5">
    <location>
        <begin position="28"/>
        <end position="47"/>
    </location>
</feature>
<feature type="transmembrane region" description="Helical" evidence="5">
    <location>
        <begin position="170"/>
        <end position="188"/>
    </location>
</feature>
<dbReference type="GO" id="GO:0005886">
    <property type="term" value="C:plasma membrane"/>
    <property type="evidence" value="ECO:0007669"/>
    <property type="project" value="TreeGrafter"/>
</dbReference>
<evidence type="ECO:0000313" key="8">
    <source>
        <dbReference type="Proteomes" id="UP000231263"/>
    </source>
</evidence>
<reference evidence="8" key="1">
    <citation type="submission" date="2017-09" db="EMBL/GenBank/DDBJ databases">
        <title>Depth-based differentiation of microbial function through sediment-hosted aquifers and enrichment of novel symbionts in the deep terrestrial subsurface.</title>
        <authorList>
            <person name="Probst A.J."/>
            <person name="Ladd B."/>
            <person name="Jarett J.K."/>
            <person name="Geller-Mcgrath D.E."/>
            <person name="Sieber C.M.K."/>
            <person name="Emerson J.B."/>
            <person name="Anantharaman K."/>
            <person name="Thomas B.C."/>
            <person name="Malmstrom R."/>
            <person name="Stieglmeier M."/>
            <person name="Klingl A."/>
            <person name="Woyke T."/>
            <person name="Ryan C.M."/>
            <person name="Banfield J.F."/>
        </authorList>
    </citation>
    <scope>NUCLEOTIDE SEQUENCE [LARGE SCALE GENOMIC DNA]</scope>
</reference>
<feature type="transmembrane region" description="Helical" evidence="5">
    <location>
        <begin position="237"/>
        <end position="260"/>
    </location>
</feature>
<feature type="transmembrane region" description="Helical" evidence="5">
    <location>
        <begin position="272"/>
        <end position="292"/>
    </location>
</feature>
<feature type="transmembrane region" description="Helical" evidence="5">
    <location>
        <begin position="130"/>
        <end position="150"/>
    </location>
</feature>
<evidence type="ECO:0000313" key="7">
    <source>
        <dbReference type="EMBL" id="PJA46448.1"/>
    </source>
</evidence>
<evidence type="ECO:0000256" key="5">
    <source>
        <dbReference type="SAM" id="Phobius"/>
    </source>
</evidence>
<feature type="transmembrane region" description="Helical" evidence="5">
    <location>
        <begin position="208"/>
        <end position="230"/>
    </location>
</feature>